<reference evidence="2" key="1">
    <citation type="journal article" date="2006" name="PLoS Biol.">
        <title>Macronuclear genome sequence of the ciliate Tetrahymena thermophila, a model eukaryote.</title>
        <authorList>
            <person name="Eisen J.A."/>
            <person name="Coyne R.S."/>
            <person name="Wu M."/>
            <person name="Wu D."/>
            <person name="Thiagarajan M."/>
            <person name="Wortman J.R."/>
            <person name="Badger J.H."/>
            <person name="Ren Q."/>
            <person name="Amedeo P."/>
            <person name="Jones K.M."/>
            <person name="Tallon L.J."/>
            <person name="Delcher A.L."/>
            <person name="Salzberg S.L."/>
            <person name="Silva J.C."/>
            <person name="Haas B.J."/>
            <person name="Majoros W.H."/>
            <person name="Farzad M."/>
            <person name="Carlton J.M."/>
            <person name="Smith R.K. Jr."/>
            <person name="Garg J."/>
            <person name="Pearlman R.E."/>
            <person name="Karrer K.M."/>
            <person name="Sun L."/>
            <person name="Manning G."/>
            <person name="Elde N.C."/>
            <person name="Turkewitz A.P."/>
            <person name="Asai D.J."/>
            <person name="Wilkes D.E."/>
            <person name="Wang Y."/>
            <person name="Cai H."/>
            <person name="Collins K."/>
            <person name="Stewart B.A."/>
            <person name="Lee S.R."/>
            <person name="Wilamowska K."/>
            <person name="Weinberg Z."/>
            <person name="Ruzzo W.L."/>
            <person name="Wloga D."/>
            <person name="Gaertig J."/>
            <person name="Frankel J."/>
            <person name="Tsao C.-C."/>
            <person name="Gorovsky M.A."/>
            <person name="Keeling P.J."/>
            <person name="Waller R.F."/>
            <person name="Patron N.J."/>
            <person name="Cherry J.M."/>
            <person name="Stover N.A."/>
            <person name="Krieger C.J."/>
            <person name="del Toro C."/>
            <person name="Ryder H.F."/>
            <person name="Williamson S.C."/>
            <person name="Barbeau R.A."/>
            <person name="Hamilton E.P."/>
            <person name="Orias E."/>
        </authorList>
    </citation>
    <scope>NUCLEOTIDE SEQUENCE [LARGE SCALE GENOMIC DNA]</scope>
    <source>
        <strain evidence="2">SB210</strain>
    </source>
</reference>
<evidence type="ECO:0000313" key="1">
    <source>
        <dbReference type="EMBL" id="EAR90702.1"/>
    </source>
</evidence>
<gene>
    <name evidence="1" type="ORF">TTHERM_00705180</name>
</gene>
<dbReference type="KEGG" id="tet:TTHERM_00705180"/>
<sequence length="77" mass="9269">MLNFMLKLFIKNSINQKHNKNQKQILTERKIRVSKTWPQNPDYEILSQLKLIYKNIFQLDKSLSTLNLLLRIQPLDD</sequence>
<accession>I7LU68</accession>
<dbReference type="InParanoid" id="I7LU68"/>
<dbReference type="RefSeq" id="XP_001010947.1">
    <property type="nucleotide sequence ID" value="XM_001010947.1"/>
</dbReference>
<dbReference type="EMBL" id="GG662794">
    <property type="protein sequence ID" value="EAR90702.1"/>
    <property type="molecule type" value="Genomic_DNA"/>
</dbReference>
<evidence type="ECO:0008006" key="3">
    <source>
        <dbReference type="Google" id="ProtNLM"/>
    </source>
</evidence>
<name>I7LU68_TETTS</name>
<proteinExistence type="predicted"/>
<keyword evidence="2" id="KW-1185">Reference proteome</keyword>
<dbReference type="AlphaFoldDB" id="I7LU68"/>
<dbReference type="GeneID" id="7840181"/>
<evidence type="ECO:0000313" key="2">
    <source>
        <dbReference type="Proteomes" id="UP000009168"/>
    </source>
</evidence>
<organism evidence="1 2">
    <name type="scientific">Tetrahymena thermophila (strain SB210)</name>
    <dbReference type="NCBI Taxonomy" id="312017"/>
    <lineage>
        <taxon>Eukaryota</taxon>
        <taxon>Sar</taxon>
        <taxon>Alveolata</taxon>
        <taxon>Ciliophora</taxon>
        <taxon>Intramacronucleata</taxon>
        <taxon>Oligohymenophorea</taxon>
        <taxon>Hymenostomatida</taxon>
        <taxon>Tetrahymenina</taxon>
        <taxon>Tetrahymenidae</taxon>
        <taxon>Tetrahymena</taxon>
    </lineage>
</organism>
<protein>
    <recommendedName>
        <fullName evidence="3">Transmembrane protein</fullName>
    </recommendedName>
</protein>
<dbReference type="HOGENOM" id="CLU_2643497_0_0_1"/>
<dbReference type="Proteomes" id="UP000009168">
    <property type="component" value="Unassembled WGS sequence"/>
</dbReference>